<keyword evidence="3" id="KW-1185">Reference proteome</keyword>
<evidence type="ECO:0000313" key="2">
    <source>
        <dbReference type="EMBL" id="GBG88672.1"/>
    </source>
</evidence>
<reference evidence="2 3" key="1">
    <citation type="journal article" date="2018" name="Cell">
        <title>The Chara Genome: Secondary Complexity and Implications for Plant Terrestrialization.</title>
        <authorList>
            <person name="Nishiyama T."/>
            <person name="Sakayama H."/>
            <person name="Vries J.D."/>
            <person name="Buschmann H."/>
            <person name="Saint-Marcoux D."/>
            <person name="Ullrich K.K."/>
            <person name="Haas F.B."/>
            <person name="Vanderstraeten L."/>
            <person name="Becker D."/>
            <person name="Lang D."/>
            <person name="Vosolsobe S."/>
            <person name="Rombauts S."/>
            <person name="Wilhelmsson P.K.I."/>
            <person name="Janitza P."/>
            <person name="Kern R."/>
            <person name="Heyl A."/>
            <person name="Rumpler F."/>
            <person name="Villalobos L.I.A.C."/>
            <person name="Clay J.M."/>
            <person name="Skokan R."/>
            <person name="Toyoda A."/>
            <person name="Suzuki Y."/>
            <person name="Kagoshima H."/>
            <person name="Schijlen E."/>
            <person name="Tajeshwar N."/>
            <person name="Catarino B."/>
            <person name="Hetherington A.J."/>
            <person name="Saltykova A."/>
            <person name="Bonnot C."/>
            <person name="Breuninger H."/>
            <person name="Symeonidi A."/>
            <person name="Radhakrishnan G.V."/>
            <person name="Van Nieuwerburgh F."/>
            <person name="Deforce D."/>
            <person name="Chang C."/>
            <person name="Karol K.G."/>
            <person name="Hedrich R."/>
            <person name="Ulvskov P."/>
            <person name="Glockner G."/>
            <person name="Delwiche C.F."/>
            <person name="Petrasek J."/>
            <person name="Van de Peer Y."/>
            <person name="Friml J."/>
            <person name="Beilby M."/>
            <person name="Dolan L."/>
            <person name="Kohara Y."/>
            <person name="Sugano S."/>
            <person name="Fujiyama A."/>
            <person name="Delaux P.-M."/>
            <person name="Quint M."/>
            <person name="TheiBen G."/>
            <person name="Hagemann M."/>
            <person name="Harholt J."/>
            <person name="Dunand C."/>
            <person name="Zachgo S."/>
            <person name="Langdale J."/>
            <person name="Maumus F."/>
            <person name="Straeten D.V.D."/>
            <person name="Gould S.B."/>
            <person name="Rensing S.A."/>
        </authorList>
    </citation>
    <scope>NUCLEOTIDE SEQUENCE [LARGE SCALE GENOMIC DNA]</scope>
    <source>
        <strain evidence="2 3">S276</strain>
    </source>
</reference>
<evidence type="ECO:0000256" key="1">
    <source>
        <dbReference type="SAM" id="MobiDB-lite"/>
    </source>
</evidence>
<evidence type="ECO:0000313" key="3">
    <source>
        <dbReference type="Proteomes" id="UP000265515"/>
    </source>
</evidence>
<gene>
    <name evidence="2" type="ORF">CBR_g48203</name>
</gene>
<feature type="compositionally biased region" description="Basic and acidic residues" evidence="1">
    <location>
        <begin position="17"/>
        <end position="34"/>
    </location>
</feature>
<evidence type="ECO:0008006" key="4">
    <source>
        <dbReference type="Google" id="ProtNLM"/>
    </source>
</evidence>
<proteinExistence type="predicted"/>
<dbReference type="PANTHER" id="PTHR21301">
    <property type="entry name" value="REVERSE TRANSCRIPTASE"/>
    <property type="match status" value="1"/>
</dbReference>
<dbReference type="AlphaFoldDB" id="A0A388M2F5"/>
<organism evidence="2 3">
    <name type="scientific">Chara braunii</name>
    <name type="common">Braun's stonewort</name>
    <dbReference type="NCBI Taxonomy" id="69332"/>
    <lineage>
        <taxon>Eukaryota</taxon>
        <taxon>Viridiplantae</taxon>
        <taxon>Streptophyta</taxon>
        <taxon>Charophyceae</taxon>
        <taxon>Charales</taxon>
        <taxon>Characeae</taxon>
        <taxon>Chara</taxon>
    </lineage>
</organism>
<feature type="region of interest" description="Disordered" evidence="1">
    <location>
        <begin position="1"/>
        <end position="65"/>
    </location>
</feature>
<sequence>MFREIRSYIDESEEDREEVREEAGRLVDAIESRKRTGKKRKFSEVGFEQSTDRANEVRNPKGKGLEAPISKKVGIAPVTTEEEVHDEDFKTPLKGLSAACSNEGMIDYALEVHRRLSAKRVPELRKICSKEVSMEELRECMSARLGKVGQGGRLVHAELENLATRRFLLFAVSGHFPWMKKWLGVLNEEAIATIDTREAGVYIIVSPWCKHMYIGCTARKVITRWAEHVRCVMSGSFGNARKLHAWLRRFGWEKYVILPVCVGLDNPVEVERMLISRFSPALNSIGKKQGGAEKARRKGRRERGKSIRSVDQGTVIVFTLGDQKTVFLIGVIRSLKGLKGPHKVCSAGGSMWSDSWRAVKSKVGATVIEIDGRRRPLKRCRSSLEKGGPFVIRKVWVTSSAIEHRCNYLKEVMAHPYRIKQAYKMSSAKLIALYRSATLFSRKKSRTKLKMKIAKVMRVKYAEDIRKRPLVRIPFSPALKMAMVREVTVKYIEQAIPDLSIRAYVSARVRIVTLKKKTVGEIIHDHRVWAKKDLVVCSCAEYVLPRSQGHVRVRVDEMEQAPRFIHNSRNVCMGRDRIKEVEKGITDAVKPWAKGRNIQLQKDDLHACWVSRPVACTAMSEDRVRHWISTYRDLVLVPVDRTPGATVLLCPVLYSHAMNVTFRWNTGYVVEDLGSAEVLSTSRKEYVDCGLMQVAEWGKNGSISHAYVLPKEKDLDRWRPIAPATTDPARLASARLGKAVRYMLLCLKESTHFDLASTDELRVVLLRCQKKLGKKNDAALARSYDIKDMFAKLSHARVSEAVDWVVRIHEGRGTKSVKVNRRGKDCKLSRTLALEEGYVSLDFKLIKKLLMYDLSHVFVKCGSVILRQVFGIPMGRNSSPALACLVCARAEALFLDSIGNDKHLVRGVRMIDDVSVLVGVHSSDIQSWEKAVKILSKFEKAYDSELKLVRKDNNTNSFEFLGVVIYVSICPIEIKIVPKTRNQKFSSQDERIRVHSLQDFNSFSHKKMKRAVLAANFLRLSRLAYTEEDALAAVVAMVVESNLGEYPPEVSLGSLARFARVAGGNWGALLLTVYPDLERFLT</sequence>
<name>A0A388M2F5_CHABU</name>
<protein>
    <recommendedName>
        <fullName evidence="4">GIY-YIG domain-containing protein</fullName>
    </recommendedName>
</protein>
<feature type="region of interest" description="Disordered" evidence="1">
    <location>
        <begin position="286"/>
        <end position="306"/>
    </location>
</feature>
<dbReference type="Gramene" id="GBG88672">
    <property type="protein sequence ID" value="GBG88672"/>
    <property type="gene ID" value="CBR_g48203"/>
</dbReference>
<dbReference type="EMBL" id="BFEA01000688">
    <property type="protein sequence ID" value="GBG88672.1"/>
    <property type="molecule type" value="Genomic_DNA"/>
</dbReference>
<accession>A0A388M2F5</accession>
<comment type="caution">
    <text evidence="2">The sequence shown here is derived from an EMBL/GenBank/DDBJ whole genome shotgun (WGS) entry which is preliminary data.</text>
</comment>
<dbReference type="Proteomes" id="UP000265515">
    <property type="component" value="Unassembled WGS sequence"/>
</dbReference>
<dbReference type="PANTHER" id="PTHR21301:SF10">
    <property type="entry name" value="REVERSE TRANSCRIPTASE DOMAIN-CONTAINING PROTEIN"/>
    <property type="match status" value="1"/>
</dbReference>
<feature type="compositionally biased region" description="Basic and acidic residues" evidence="1">
    <location>
        <begin position="50"/>
        <end position="59"/>
    </location>
</feature>